<dbReference type="InterPro" id="IPR020784">
    <property type="entry name" value="Ribosomal_uL11_N"/>
</dbReference>
<evidence type="ECO:0000256" key="5">
    <source>
        <dbReference type="ARBA" id="ARBA00022980"/>
    </source>
</evidence>
<comment type="PTM">
    <text evidence="7">One or more lysine residues are methylated.</text>
</comment>
<evidence type="ECO:0000256" key="6">
    <source>
        <dbReference type="ARBA" id="ARBA00023274"/>
    </source>
</evidence>
<keyword evidence="6 7" id="KW-0687">Ribonucleoprotein</keyword>
<dbReference type="InterPro" id="IPR000911">
    <property type="entry name" value="Ribosomal_uL11"/>
</dbReference>
<dbReference type="Gene3D" id="3.30.1550.10">
    <property type="entry name" value="Ribosomal protein L11/L12, N-terminal domain"/>
    <property type="match status" value="1"/>
</dbReference>
<dbReference type="CDD" id="cd00349">
    <property type="entry name" value="Ribosomal_L11"/>
    <property type="match status" value="1"/>
</dbReference>
<evidence type="ECO:0000256" key="1">
    <source>
        <dbReference type="ARBA" id="ARBA00010537"/>
    </source>
</evidence>
<feature type="domain" description="Large ribosomal subunit protein uL11 C-terminal" evidence="9">
    <location>
        <begin position="87"/>
        <end position="151"/>
    </location>
</feature>
<evidence type="ECO:0000259" key="9">
    <source>
        <dbReference type="Pfam" id="PF00298"/>
    </source>
</evidence>
<evidence type="ECO:0000259" key="10">
    <source>
        <dbReference type="Pfam" id="PF03946"/>
    </source>
</evidence>
<comment type="function">
    <text evidence="7">Forms part of the ribosomal stalk which helps the ribosome interact with GTP-bound translation factors.</text>
</comment>
<dbReference type="GO" id="GO:0015934">
    <property type="term" value="C:large ribosomal subunit"/>
    <property type="evidence" value="ECO:0007669"/>
    <property type="project" value="TreeGrafter"/>
</dbReference>
<dbReference type="Gene3D" id="1.10.10.250">
    <property type="entry name" value="Ribosomal protein L11, C-terminal domain"/>
    <property type="match status" value="1"/>
</dbReference>
<dbReference type="GO" id="GO:0003735">
    <property type="term" value="F:structural constituent of ribosome"/>
    <property type="evidence" value="ECO:0007669"/>
    <property type="project" value="InterPro"/>
</dbReference>
<keyword evidence="12" id="KW-1185">Reference proteome</keyword>
<dbReference type="HAMAP" id="MF_00736">
    <property type="entry name" value="Ribosomal_uL11"/>
    <property type="match status" value="1"/>
</dbReference>
<dbReference type="InterPro" id="IPR036796">
    <property type="entry name" value="Ribosomal_uL11_N_sf"/>
</dbReference>
<evidence type="ECO:0000313" key="12">
    <source>
        <dbReference type="Proteomes" id="UP000018951"/>
    </source>
</evidence>
<reference evidence="11 12" key="1">
    <citation type="journal article" date="2013" name="PLoS ONE">
        <title>Bacterial endosymbiosis in a chordate host: long-term co-evolution and conservation of secondary metabolism.</title>
        <authorList>
            <person name="Kwan J.C."/>
            <person name="Schmidt E.W."/>
        </authorList>
    </citation>
    <scope>NUCLEOTIDE SEQUENCE [LARGE SCALE GENOMIC DNA]</scope>
    <source>
        <strain evidence="12">L6</strain>
    </source>
</reference>
<comment type="similarity">
    <text evidence="1 7 8">Belongs to the universal ribosomal protein uL11 family.</text>
</comment>
<dbReference type="AlphaFoldDB" id="W2UYK1"/>
<keyword evidence="4 7" id="KW-0694">RNA-binding</keyword>
<feature type="domain" description="Large ribosomal subunit protein uL11 N-terminal" evidence="10">
    <location>
        <begin position="13"/>
        <end position="78"/>
    </location>
</feature>
<evidence type="ECO:0000256" key="8">
    <source>
        <dbReference type="RuleBase" id="RU003978"/>
    </source>
</evidence>
<keyword evidence="2 7" id="KW-0488">Methylation</keyword>
<dbReference type="PROSITE" id="PS00359">
    <property type="entry name" value="RIBOSOMAL_L11"/>
    <property type="match status" value="1"/>
</dbReference>
<dbReference type="GO" id="GO:0070180">
    <property type="term" value="F:large ribosomal subunit rRNA binding"/>
    <property type="evidence" value="ECO:0007669"/>
    <property type="project" value="UniProtKB-UniRule"/>
</dbReference>
<gene>
    <name evidence="7 11" type="primary">rplK</name>
    <name evidence="11" type="ORF">P857_675</name>
</gene>
<dbReference type="Pfam" id="PF00298">
    <property type="entry name" value="Ribosomal_L11"/>
    <property type="match status" value="1"/>
</dbReference>
<sequence>MSGKKKKELVSSVKLRIPAGKAGPAPNIASVLGQRGVNIMRFCKDCNEIVNAEIKNGAPYSVGDEIGVKMFLYSDKSFDIKVNSVSTVSILKDAFSIQKGVANVGKEFVKTICKDDIVNLAQKKISYTNAKDIEGAVKMLIGTAKSIGIKVMD</sequence>
<evidence type="ECO:0000256" key="7">
    <source>
        <dbReference type="HAMAP-Rule" id="MF_00736"/>
    </source>
</evidence>
<dbReference type="STRING" id="1401685.P857_675"/>
<comment type="subunit">
    <text evidence="7">Part of the ribosomal stalk of the 50S ribosomal subunit. Interacts with L10 and the large rRNA to form the base of the stalk. L10 forms an elongated spine to which L12 dimers bind in a sequential fashion forming a multimeric L10(L12)X complex.</text>
</comment>
<evidence type="ECO:0000256" key="2">
    <source>
        <dbReference type="ARBA" id="ARBA00022481"/>
    </source>
</evidence>
<evidence type="ECO:0000256" key="3">
    <source>
        <dbReference type="ARBA" id="ARBA00022730"/>
    </source>
</evidence>
<dbReference type="PANTHER" id="PTHR11661:SF1">
    <property type="entry name" value="LARGE RIBOSOMAL SUBUNIT PROTEIN UL11M"/>
    <property type="match status" value="1"/>
</dbReference>
<dbReference type="InterPro" id="IPR036769">
    <property type="entry name" value="Ribosomal_uL11_C_sf"/>
</dbReference>
<comment type="caution">
    <text evidence="11">The sequence shown here is derived from an EMBL/GenBank/DDBJ whole genome shotgun (WGS) entry which is preliminary data.</text>
</comment>
<proteinExistence type="inferred from homology"/>
<protein>
    <recommendedName>
        <fullName evidence="7">Large ribosomal subunit protein uL11</fullName>
    </recommendedName>
</protein>
<name>W2UYK1_9RICK</name>
<keyword evidence="3 7" id="KW-0699">rRNA-binding</keyword>
<dbReference type="Pfam" id="PF03946">
    <property type="entry name" value="Ribosomal_L11_N"/>
    <property type="match status" value="1"/>
</dbReference>
<dbReference type="PANTHER" id="PTHR11661">
    <property type="entry name" value="60S RIBOSOMAL PROTEIN L12"/>
    <property type="match status" value="1"/>
</dbReference>
<organism evidence="11 12">
    <name type="scientific">Candidatus Xenolissoclinum pacificiensis L6</name>
    <dbReference type="NCBI Taxonomy" id="1401685"/>
    <lineage>
        <taxon>Bacteria</taxon>
        <taxon>Pseudomonadati</taxon>
        <taxon>Pseudomonadota</taxon>
        <taxon>Alphaproteobacteria</taxon>
        <taxon>Rickettsiales</taxon>
        <taxon>Anaplasmataceae</taxon>
        <taxon>Candidatus Xenolissoclinum</taxon>
    </lineage>
</organism>
<keyword evidence="5 7" id="KW-0689">Ribosomal protein</keyword>
<dbReference type="InterPro" id="IPR020785">
    <property type="entry name" value="Ribosomal_uL11_CS"/>
</dbReference>
<dbReference type="GO" id="GO:0006412">
    <property type="term" value="P:translation"/>
    <property type="evidence" value="ECO:0007669"/>
    <property type="project" value="UniProtKB-UniRule"/>
</dbReference>
<dbReference type="SMART" id="SM00649">
    <property type="entry name" value="RL11"/>
    <property type="match status" value="1"/>
</dbReference>
<dbReference type="EMBL" id="AXCJ01000008">
    <property type="protein sequence ID" value="ETO91186.1"/>
    <property type="molecule type" value="Genomic_DNA"/>
</dbReference>
<dbReference type="Proteomes" id="UP000018951">
    <property type="component" value="Unassembled WGS sequence"/>
</dbReference>
<evidence type="ECO:0000256" key="4">
    <source>
        <dbReference type="ARBA" id="ARBA00022884"/>
    </source>
</evidence>
<evidence type="ECO:0000313" key="11">
    <source>
        <dbReference type="EMBL" id="ETO91186.1"/>
    </source>
</evidence>
<dbReference type="SUPFAM" id="SSF46906">
    <property type="entry name" value="Ribosomal protein L11, C-terminal domain"/>
    <property type="match status" value="1"/>
</dbReference>
<dbReference type="InterPro" id="IPR020783">
    <property type="entry name" value="Ribosomal_uL11_C"/>
</dbReference>
<accession>W2UYK1</accession>
<dbReference type="SUPFAM" id="SSF54747">
    <property type="entry name" value="Ribosomal L11/L12e N-terminal domain"/>
    <property type="match status" value="1"/>
</dbReference>